<dbReference type="Proteomes" id="UP000192491">
    <property type="component" value="Unassembled WGS sequence"/>
</dbReference>
<dbReference type="InterPro" id="IPR050953">
    <property type="entry name" value="N4_N6_ade-DNA_methylase"/>
</dbReference>
<name>A0A1Y1QW89_9GAMM</name>
<comment type="catalytic activity">
    <reaction evidence="6">
        <text>a 2'-deoxyadenosine in DNA + S-adenosyl-L-methionine = an N(6)-methyl-2'-deoxyadenosine in DNA + S-adenosyl-L-homocysteine + H(+)</text>
        <dbReference type="Rhea" id="RHEA:15197"/>
        <dbReference type="Rhea" id="RHEA-COMP:12418"/>
        <dbReference type="Rhea" id="RHEA-COMP:12419"/>
        <dbReference type="ChEBI" id="CHEBI:15378"/>
        <dbReference type="ChEBI" id="CHEBI:57856"/>
        <dbReference type="ChEBI" id="CHEBI:59789"/>
        <dbReference type="ChEBI" id="CHEBI:90615"/>
        <dbReference type="ChEBI" id="CHEBI:90616"/>
        <dbReference type="EC" id="2.1.1.72"/>
    </reaction>
</comment>
<reference evidence="7 8" key="1">
    <citation type="submission" date="2017-01" db="EMBL/GenBank/DDBJ databases">
        <title>Novel large sulfur bacteria in the metagenomes of groundwater-fed chemosynthetic microbial mats in the Lake Huron basin.</title>
        <authorList>
            <person name="Sharrar A.M."/>
            <person name="Flood B.E."/>
            <person name="Bailey J.V."/>
            <person name="Jones D.S."/>
            <person name="Biddanda B."/>
            <person name="Ruberg S.A."/>
            <person name="Marcus D.N."/>
            <person name="Dick G.J."/>
        </authorList>
    </citation>
    <scope>NUCLEOTIDE SEQUENCE [LARGE SCALE GENOMIC DNA]</scope>
    <source>
        <strain evidence="7">A8</strain>
    </source>
</reference>
<gene>
    <name evidence="7" type="ORF">BWK73_07120</name>
</gene>
<dbReference type="PANTHER" id="PTHR33841">
    <property type="entry name" value="DNA METHYLTRANSFERASE YEEA-RELATED"/>
    <property type="match status" value="1"/>
</dbReference>
<comment type="caution">
    <text evidence="7">The sequence shown here is derived from an EMBL/GenBank/DDBJ whole genome shotgun (WGS) entry which is preliminary data.</text>
</comment>
<dbReference type="GO" id="GO:0009007">
    <property type="term" value="F:site-specific DNA-methyltransferase (adenine-specific) activity"/>
    <property type="evidence" value="ECO:0007669"/>
    <property type="project" value="UniProtKB-EC"/>
</dbReference>
<dbReference type="EC" id="2.1.1.72" evidence="1"/>
<keyword evidence="5" id="KW-0680">Restriction system</keyword>
<evidence type="ECO:0000256" key="6">
    <source>
        <dbReference type="ARBA" id="ARBA00047942"/>
    </source>
</evidence>
<dbReference type="PRINTS" id="PR00507">
    <property type="entry name" value="N12N6MTFRASE"/>
</dbReference>
<dbReference type="Gene3D" id="3.40.50.150">
    <property type="entry name" value="Vaccinia Virus protein VP39"/>
    <property type="match status" value="1"/>
</dbReference>
<keyword evidence="3 7" id="KW-0808">Transferase</keyword>
<evidence type="ECO:0000256" key="2">
    <source>
        <dbReference type="ARBA" id="ARBA00022603"/>
    </source>
</evidence>
<evidence type="ECO:0000256" key="4">
    <source>
        <dbReference type="ARBA" id="ARBA00022691"/>
    </source>
</evidence>
<dbReference type="PANTHER" id="PTHR33841:SF5">
    <property type="entry name" value="DNA METHYLASE (MODIFICATION METHYLASE) (METHYLTRANSFERASE)-RELATED"/>
    <property type="match status" value="1"/>
</dbReference>
<proteinExistence type="predicted"/>
<organism evidence="7 8">
    <name type="scientific">Thiothrix lacustris</name>
    <dbReference type="NCBI Taxonomy" id="525917"/>
    <lineage>
        <taxon>Bacteria</taxon>
        <taxon>Pseudomonadati</taxon>
        <taxon>Pseudomonadota</taxon>
        <taxon>Gammaproteobacteria</taxon>
        <taxon>Thiotrichales</taxon>
        <taxon>Thiotrichaceae</taxon>
        <taxon>Thiothrix</taxon>
    </lineage>
</organism>
<evidence type="ECO:0000256" key="1">
    <source>
        <dbReference type="ARBA" id="ARBA00011900"/>
    </source>
</evidence>
<dbReference type="EMBL" id="MTEJ01000016">
    <property type="protein sequence ID" value="OQX15295.1"/>
    <property type="molecule type" value="Genomic_DNA"/>
</dbReference>
<dbReference type="AlphaFoldDB" id="A0A1Y1QW89"/>
<dbReference type="GO" id="GO:0032259">
    <property type="term" value="P:methylation"/>
    <property type="evidence" value="ECO:0007669"/>
    <property type="project" value="UniProtKB-KW"/>
</dbReference>
<keyword evidence="2 7" id="KW-0489">Methyltransferase</keyword>
<evidence type="ECO:0000256" key="5">
    <source>
        <dbReference type="ARBA" id="ARBA00022747"/>
    </source>
</evidence>
<dbReference type="SUPFAM" id="SSF53335">
    <property type="entry name" value="S-adenosyl-L-methionine-dependent methyltransferases"/>
    <property type="match status" value="1"/>
</dbReference>
<protein>
    <recommendedName>
        <fullName evidence="1">site-specific DNA-methyltransferase (adenine-specific)</fullName>
        <ecNumber evidence="1">2.1.1.72</ecNumber>
    </recommendedName>
</protein>
<evidence type="ECO:0000313" key="8">
    <source>
        <dbReference type="Proteomes" id="UP000192491"/>
    </source>
</evidence>
<dbReference type="InterPro" id="IPR029063">
    <property type="entry name" value="SAM-dependent_MTases_sf"/>
</dbReference>
<dbReference type="GO" id="GO:0009307">
    <property type="term" value="P:DNA restriction-modification system"/>
    <property type="evidence" value="ECO:0007669"/>
    <property type="project" value="UniProtKB-KW"/>
</dbReference>
<accession>A0A1Y1QW89</accession>
<sequence length="494" mass="54729">MTTAAARKQRIEFGDFQTPDALAVAVCRRLHDLGICPDVVIEPTCGVGAFVEAAAQFFPTAKQILGFEVNNDYLEISHARLQGELASGRVRLAQADFFATRWQSILEVLTGSLLVLGNFPWVTNSVQSGIGGDNLPRKANFQCHNGLDAIMGKANFDISEWMLLEVFRWLEGRQGDVAMLVKTAVARKVLAHAQRQGLAIASSCIIKIDAKKAFDVSVDACLLIVRFNSALPATDEYQVFDSLEATQGQRVGHRMGVSIASLDAFDANIALVGQSPEKWRSGVKHDAAAVMELTRHGQLLQNGYGETVDIESDYLYPLMKGSDIGNGKGWRKKYLLVTQRYVGESTDSIRTRTPKTWAYLQKHADILGARASSIYVKNPPFSVFGVGAYSFRPWRIAICGLYKSLDFRLITPLEGKPVMFDDTVYYLSFDNEMAAQQVFTLLHSYEAKDLLSSLIFWDEKRPVKASILNMLDWSRLHTAKESPQQGQLSLGVCA</sequence>
<evidence type="ECO:0000256" key="3">
    <source>
        <dbReference type="ARBA" id="ARBA00022679"/>
    </source>
</evidence>
<keyword evidence="4" id="KW-0949">S-adenosyl-L-methionine</keyword>
<evidence type="ECO:0000313" key="7">
    <source>
        <dbReference type="EMBL" id="OQX15295.1"/>
    </source>
</evidence>